<comment type="caution">
    <text evidence="1">The sequence shown here is derived from an EMBL/GenBank/DDBJ whole genome shotgun (WGS) entry which is preliminary data.</text>
</comment>
<evidence type="ECO:0000313" key="2">
    <source>
        <dbReference type="EMBL" id="CAF4253121.1"/>
    </source>
</evidence>
<gene>
    <name evidence="2" type="ORF">OTI717_LOCUS40498</name>
    <name evidence="1" type="ORF">RFH988_LOCUS39178</name>
</gene>
<protein>
    <submittedName>
        <fullName evidence="1">Uncharacterized protein</fullName>
    </submittedName>
</protein>
<dbReference type="AlphaFoldDB" id="A0A815U994"/>
<dbReference type="Proteomes" id="UP000663823">
    <property type="component" value="Unassembled WGS sequence"/>
</dbReference>
<proteinExistence type="predicted"/>
<dbReference type="Proteomes" id="UP000663882">
    <property type="component" value="Unassembled WGS sequence"/>
</dbReference>
<name>A0A815U994_9BILA</name>
<dbReference type="EMBL" id="CAJNOO010014541">
    <property type="protein sequence ID" value="CAF1515645.1"/>
    <property type="molecule type" value="Genomic_DNA"/>
</dbReference>
<accession>A0A815U994</accession>
<dbReference type="EMBL" id="CAJOAX010032912">
    <property type="protein sequence ID" value="CAF4253121.1"/>
    <property type="molecule type" value="Genomic_DNA"/>
</dbReference>
<evidence type="ECO:0000313" key="3">
    <source>
        <dbReference type="Proteomes" id="UP000663882"/>
    </source>
</evidence>
<dbReference type="OrthoDB" id="272018at2759"/>
<sequence>TTEDEILHYQGKHSYVKLEHECLPWINFQDVYREILNEM</sequence>
<feature type="non-terminal residue" evidence="1">
    <location>
        <position position="1"/>
    </location>
</feature>
<evidence type="ECO:0000313" key="1">
    <source>
        <dbReference type="EMBL" id="CAF1515645.1"/>
    </source>
</evidence>
<organism evidence="1 3">
    <name type="scientific">Rotaria sordida</name>
    <dbReference type="NCBI Taxonomy" id="392033"/>
    <lineage>
        <taxon>Eukaryota</taxon>
        <taxon>Metazoa</taxon>
        <taxon>Spiralia</taxon>
        <taxon>Gnathifera</taxon>
        <taxon>Rotifera</taxon>
        <taxon>Eurotatoria</taxon>
        <taxon>Bdelloidea</taxon>
        <taxon>Philodinida</taxon>
        <taxon>Philodinidae</taxon>
        <taxon>Rotaria</taxon>
    </lineage>
</organism>
<reference evidence="1" key="1">
    <citation type="submission" date="2021-02" db="EMBL/GenBank/DDBJ databases">
        <authorList>
            <person name="Nowell W R."/>
        </authorList>
    </citation>
    <scope>NUCLEOTIDE SEQUENCE</scope>
</reference>